<dbReference type="SUPFAM" id="SSF51445">
    <property type="entry name" value="(Trans)glycosidases"/>
    <property type="match status" value="1"/>
</dbReference>
<protein>
    <submittedName>
        <fullName evidence="4">Phospho-beta-glucosidase, truncation</fullName>
    </submittedName>
</protein>
<dbReference type="InterPro" id="IPR017853">
    <property type="entry name" value="GH"/>
</dbReference>
<evidence type="ECO:0000313" key="5">
    <source>
        <dbReference type="EMBL" id="VNP36328.1"/>
    </source>
</evidence>
<dbReference type="EMBL" id="CAATFT010000001">
    <property type="protein sequence ID" value="VNP04087.1"/>
    <property type="molecule type" value="Genomic_DNA"/>
</dbReference>
<reference evidence="4 8" key="1">
    <citation type="submission" date="2019-04" db="EMBL/GenBank/DDBJ databases">
        <authorList>
            <consortium name="Pathogen Informatics"/>
        </authorList>
    </citation>
    <scope>NUCLEOTIDE SEQUENCE</scope>
    <source>
        <strain evidence="4">GPSC156</strain>
        <strain evidence="2">GPSC18</strain>
        <strain evidence="3 8">GPSC22</strain>
    </source>
</reference>
<evidence type="ECO:0000313" key="7">
    <source>
        <dbReference type="EMBL" id="VQC94491.1"/>
    </source>
</evidence>
<accession>A0A4J1RYA4</accession>
<evidence type="ECO:0000313" key="3">
    <source>
        <dbReference type="EMBL" id="VNP04087.1"/>
    </source>
</evidence>
<name>A0A4J1RYA4_STREE</name>
<keyword evidence="1" id="KW-1133">Transmembrane helix</keyword>
<dbReference type="EMBL" id="CAATHJ010000012">
    <property type="protein sequence ID" value="VNQ03582.1"/>
    <property type="molecule type" value="Genomic_DNA"/>
</dbReference>
<evidence type="ECO:0000313" key="6">
    <source>
        <dbReference type="EMBL" id="VNQ03582.1"/>
    </source>
</evidence>
<evidence type="ECO:0000256" key="1">
    <source>
        <dbReference type="SAM" id="Phobius"/>
    </source>
</evidence>
<dbReference type="EMBL" id="CAATFM010000012">
    <property type="protein sequence ID" value="VNP01322.1"/>
    <property type="molecule type" value="Genomic_DNA"/>
</dbReference>
<dbReference type="EMBL" id="CAAXWD010000001">
    <property type="protein sequence ID" value="VQC94491.1"/>
    <property type="molecule type" value="Genomic_DNA"/>
</dbReference>
<dbReference type="EMBL" id="CAATGE010000002">
    <property type="protein sequence ID" value="VNP36328.1"/>
    <property type="molecule type" value="Genomic_DNA"/>
</dbReference>
<evidence type="ECO:0000313" key="8">
    <source>
        <dbReference type="Proteomes" id="UP000298847"/>
    </source>
</evidence>
<feature type="transmembrane region" description="Helical" evidence="1">
    <location>
        <begin position="17"/>
        <end position="35"/>
    </location>
</feature>
<gene>
    <name evidence="4" type="primary">bglB-truncation</name>
    <name evidence="4" type="ORF">SAMEA2796746_00298</name>
    <name evidence="2" type="ORF">SAMEA3176123_01327</name>
    <name evidence="6" type="ORF">SAMEA3176126_01577</name>
    <name evidence="3" type="ORF">SAMEA3353486_00596</name>
    <name evidence="5" type="ORF">SAMEA3353493_00700</name>
    <name evidence="7" type="ORF">SAMEA3354366_00598</name>
</gene>
<keyword evidence="1" id="KW-0472">Membrane</keyword>
<dbReference type="Proteomes" id="UP000298847">
    <property type="component" value="Unassembled WGS sequence"/>
</dbReference>
<keyword evidence="1" id="KW-0812">Transmembrane</keyword>
<proteinExistence type="predicted"/>
<dbReference type="AlphaFoldDB" id="A0A4J1RYA4"/>
<organism evidence="4">
    <name type="scientific">Streptococcus pneumoniae</name>
    <dbReference type="NCBI Taxonomy" id="1313"/>
    <lineage>
        <taxon>Bacteria</taxon>
        <taxon>Bacillati</taxon>
        <taxon>Bacillota</taxon>
        <taxon>Bacilli</taxon>
        <taxon>Lactobacillales</taxon>
        <taxon>Streptococcaceae</taxon>
        <taxon>Streptococcus</taxon>
    </lineage>
</organism>
<evidence type="ECO:0000313" key="4">
    <source>
        <dbReference type="EMBL" id="VNP12919.1"/>
    </source>
</evidence>
<evidence type="ECO:0000313" key="2">
    <source>
        <dbReference type="EMBL" id="VNP01322.1"/>
    </source>
</evidence>
<dbReference type="EMBL" id="CAATGA010000001">
    <property type="protein sequence ID" value="VNP12919.1"/>
    <property type="molecule type" value="Genomic_DNA"/>
</dbReference>
<sequence length="56" mass="6788">MGSYQKAPQKGITKLQYLLRGYFVLLLFQLIINRYKKKSFYWYKEVIESNGETLYD</sequence>